<keyword evidence="2 3" id="KW-0862">Zinc</keyword>
<dbReference type="Gene3D" id="3.40.390.10">
    <property type="entry name" value="Collagenase (Catalytic Domain)"/>
    <property type="match status" value="1"/>
</dbReference>
<protein>
    <recommendedName>
        <fullName evidence="3">Metalloendopeptidase</fullName>
        <ecNumber evidence="3">3.4.24.-</ecNumber>
    </recommendedName>
</protein>
<dbReference type="PRINTS" id="PR00480">
    <property type="entry name" value="ASTACIN"/>
</dbReference>
<feature type="binding site" evidence="2">
    <location>
        <position position="162"/>
    </location>
    <ligand>
        <name>Zn(2+)</name>
        <dbReference type="ChEBI" id="CHEBI:29105"/>
        <note>catalytic</note>
    </ligand>
</feature>
<evidence type="ECO:0000259" key="4">
    <source>
        <dbReference type="PROSITE" id="PS51864"/>
    </source>
</evidence>
<dbReference type="GO" id="GO:0006508">
    <property type="term" value="P:proteolysis"/>
    <property type="evidence" value="ECO:0007669"/>
    <property type="project" value="UniProtKB-KW"/>
</dbReference>
<feature type="chain" id="PRO_5017852162" description="Metalloendopeptidase" evidence="3">
    <location>
        <begin position="22"/>
        <end position="258"/>
    </location>
</feature>
<dbReference type="EMBL" id="UYYB01000227">
    <property type="protein sequence ID" value="VDM65162.1"/>
    <property type="molecule type" value="Genomic_DNA"/>
</dbReference>
<accession>A0A3P7KAX4</accession>
<gene>
    <name evidence="5" type="ORF">SVUK_LOCUS160</name>
</gene>
<keyword evidence="2 3" id="KW-0378">Hydrolase</keyword>
<evidence type="ECO:0000313" key="5">
    <source>
        <dbReference type="EMBL" id="VDM65162.1"/>
    </source>
</evidence>
<feature type="domain" description="Peptidase M12A" evidence="4">
    <location>
        <begin position="46"/>
        <end position="230"/>
    </location>
</feature>
<organism evidence="5 6">
    <name type="scientific">Strongylus vulgaris</name>
    <name type="common">Blood worm</name>
    <dbReference type="NCBI Taxonomy" id="40348"/>
    <lineage>
        <taxon>Eukaryota</taxon>
        <taxon>Metazoa</taxon>
        <taxon>Ecdysozoa</taxon>
        <taxon>Nematoda</taxon>
        <taxon>Chromadorea</taxon>
        <taxon>Rhabditida</taxon>
        <taxon>Rhabditina</taxon>
        <taxon>Rhabditomorpha</taxon>
        <taxon>Strongyloidea</taxon>
        <taxon>Strongylidae</taxon>
        <taxon>Strongylus</taxon>
    </lineage>
</organism>
<evidence type="ECO:0000256" key="3">
    <source>
        <dbReference type="RuleBase" id="RU361183"/>
    </source>
</evidence>
<dbReference type="OrthoDB" id="291007at2759"/>
<dbReference type="EC" id="3.4.24.-" evidence="3"/>
<dbReference type="Pfam" id="PF01400">
    <property type="entry name" value="Astacin"/>
    <property type="match status" value="1"/>
</dbReference>
<feature type="active site" evidence="2">
    <location>
        <position position="153"/>
    </location>
</feature>
<dbReference type="GO" id="GO:0008270">
    <property type="term" value="F:zinc ion binding"/>
    <property type="evidence" value="ECO:0007669"/>
    <property type="project" value="UniProtKB-UniRule"/>
</dbReference>
<comment type="cofactor">
    <cofactor evidence="2 3">
        <name>Zn(2+)</name>
        <dbReference type="ChEBI" id="CHEBI:29105"/>
    </cofactor>
    <text evidence="2 3">Binds 1 zinc ion per subunit.</text>
</comment>
<comment type="caution">
    <text evidence="2">Lacks conserved residue(s) required for the propagation of feature annotation.</text>
</comment>
<dbReference type="Proteomes" id="UP000270094">
    <property type="component" value="Unassembled WGS sequence"/>
</dbReference>
<keyword evidence="2 3" id="KW-0645">Protease</keyword>
<dbReference type="InterPro" id="IPR024079">
    <property type="entry name" value="MetalloPept_cat_dom_sf"/>
</dbReference>
<evidence type="ECO:0000313" key="6">
    <source>
        <dbReference type="Proteomes" id="UP000270094"/>
    </source>
</evidence>
<dbReference type="GO" id="GO:0004222">
    <property type="term" value="F:metalloendopeptidase activity"/>
    <property type="evidence" value="ECO:0007669"/>
    <property type="project" value="UniProtKB-UniRule"/>
</dbReference>
<dbReference type="PANTHER" id="PTHR10127">
    <property type="entry name" value="DISCOIDIN, CUB, EGF, LAMININ , AND ZINC METALLOPROTEASE DOMAIN CONTAINING"/>
    <property type="match status" value="1"/>
</dbReference>
<dbReference type="InterPro" id="IPR006026">
    <property type="entry name" value="Peptidase_Metallo"/>
</dbReference>
<feature type="binding site" evidence="2">
    <location>
        <position position="152"/>
    </location>
    <ligand>
        <name>Zn(2+)</name>
        <dbReference type="ChEBI" id="CHEBI:29105"/>
        <note>catalytic</note>
    </ligand>
</feature>
<dbReference type="AlphaFoldDB" id="A0A3P7KAX4"/>
<name>A0A3P7KAX4_STRVU</name>
<proteinExistence type="predicted"/>
<sequence>MFARTLTICLLTLLKLTEILWKLANILVLSDLLFFPLNGHQGERFNFILSILHILWPGGIVPYDIASHYAQHERSVILSAMAEFPKYTCITFRPRTERDLYYLSINKYYKQDYVGRQTSIYFRTREGKFETRMRLHESCLRYGERGRGTVMHELMHALGFHHEHQREDRDPRVKGNSYWETIVYPRNKAYYMGAYDPTSIMHYDFPGLTYPRTHFSRSDIARINTLYRCPQAKNYFKNSLQQRQQFSQKRSPWQYERM</sequence>
<keyword evidence="1" id="KW-1015">Disulfide bond</keyword>
<keyword evidence="3" id="KW-0732">Signal</keyword>
<keyword evidence="6" id="KW-1185">Reference proteome</keyword>
<evidence type="ECO:0000256" key="2">
    <source>
        <dbReference type="PROSITE-ProRule" id="PRU01211"/>
    </source>
</evidence>
<feature type="binding site" evidence="2">
    <location>
        <position position="156"/>
    </location>
    <ligand>
        <name>Zn(2+)</name>
        <dbReference type="ChEBI" id="CHEBI:29105"/>
        <note>catalytic</note>
    </ligand>
</feature>
<evidence type="ECO:0000256" key="1">
    <source>
        <dbReference type="ARBA" id="ARBA00023157"/>
    </source>
</evidence>
<dbReference type="PROSITE" id="PS51864">
    <property type="entry name" value="ASTACIN"/>
    <property type="match status" value="1"/>
</dbReference>
<keyword evidence="2 3" id="KW-0482">Metalloprotease</keyword>
<reference evidence="5 6" key="1">
    <citation type="submission" date="2018-11" db="EMBL/GenBank/DDBJ databases">
        <authorList>
            <consortium name="Pathogen Informatics"/>
        </authorList>
    </citation>
    <scope>NUCLEOTIDE SEQUENCE [LARGE SCALE GENOMIC DNA]</scope>
</reference>
<dbReference type="PANTHER" id="PTHR10127:SF795">
    <property type="entry name" value="METALLOENDOPEPTIDASE-RELATED"/>
    <property type="match status" value="1"/>
</dbReference>
<keyword evidence="2 3" id="KW-0479">Metal-binding</keyword>
<dbReference type="SMART" id="SM00235">
    <property type="entry name" value="ZnMc"/>
    <property type="match status" value="1"/>
</dbReference>
<dbReference type="SUPFAM" id="SSF55486">
    <property type="entry name" value="Metalloproteases ('zincins'), catalytic domain"/>
    <property type="match status" value="1"/>
</dbReference>
<feature type="signal peptide" evidence="3">
    <location>
        <begin position="1"/>
        <end position="21"/>
    </location>
</feature>
<dbReference type="InterPro" id="IPR001506">
    <property type="entry name" value="Peptidase_M12A"/>
</dbReference>